<protein>
    <submittedName>
        <fullName evidence="1">Uncharacterized protein</fullName>
    </submittedName>
</protein>
<name>A0A3M7SJ21_BRAPC</name>
<gene>
    <name evidence="1" type="ORF">BpHYR1_005771</name>
</gene>
<dbReference type="AlphaFoldDB" id="A0A3M7SJ21"/>
<sequence>MFVSGNEFRHRKEKSIIYPIKDFYRFPSVNSINHMAPIQSIFSSVSHAAELKQTLKERWKESPLTESIIIYLALKIFYRL</sequence>
<keyword evidence="2" id="KW-1185">Reference proteome</keyword>
<dbReference type="EMBL" id="REGN01001275">
    <property type="protein sequence ID" value="RNA35904.1"/>
    <property type="molecule type" value="Genomic_DNA"/>
</dbReference>
<evidence type="ECO:0000313" key="1">
    <source>
        <dbReference type="EMBL" id="RNA35904.1"/>
    </source>
</evidence>
<evidence type="ECO:0000313" key="2">
    <source>
        <dbReference type="Proteomes" id="UP000276133"/>
    </source>
</evidence>
<accession>A0A3M7SJ21</accession>
<reference evidence="1 2" key="1">
    <citation type="journal article" date="2018" name="Sci. Rep.">
        <title>Genomic signatures of local adaptation to the degree of environmental predictability in rotifers.</title>
        <authorList>
            <person name="Franch-Gras L."/>
            <person name="Hahn C."/>
            <person name="Garcia-Roger E.M."/>
            <person name="Carmona M.J."/>
            <person name="Serra M."/>
            <person name="Gomez A."/>
        </authorList>
    </citation>
    <scope>NUCLEOTIDE SEQUENCE [LARGE SCALE GENOMIC DNA]</scope>
    <source>
        <strain evidence="1">HYR1</strain>
    </source>
</reference>
<proteinExistence type="predicted"/>
<organism evidence="1 2">
    <name type="scientific">Brachionus plicatilis</name>
    <name type="common">Marine rotifer</name>
    <name type="synonym">Brachionus muelleri</name>
    <dbReference type="NCBI Taxonomy" id="10195"/>
    <lineage>
        <taxon>Eukaryota</taxon>
        <taxon>Metazoa</taxon>
        <taxon>Spiralia</taxon>
        <taxon>Gnathifera</taxon>
        <taxon>Rotifera</taxon>
        <taxon>Eurotatoria</taxon>
        <taxon>Monogononta</taxon>
        <taxon>Pseudotrocha</taxon>
        <taxon>Ploima</taxon>
        <taxon>Brachionidae</taxon>
        <taxon>Brachionus</taxon>
    </lineage>
</organism>
<dbReference type="Proteomes" id="UP000276133">
    <property type="component" value="Unassembled WGS sequence"/>
</dbReference>
<comment type="caution">
    <text evidence="1">The sequence shown here is derived from an EMBL/GenBank/DDBJ whole genome shotgun (WGS) entry which is preliminary data.</text>
</comment>